<feature type="compositionally biased region" description="Basic residues" evidence="4">
    <location>
        <begin position="87"/>
        <end position="99"/>
    </location>
</feature>
<keyword evidence="2" id="KW-0479">Metal-binding</keyword>
<evidence type="ECO:0000259" key="5">
    <source>
        <dbReference type="Pfam" id="PF13442"/>
    </source>
</evidence>
<dbReference type="Pfam" id="PF13442">
    <property type="entry name" value="Cytochrome_CBB3"/>
    <property type="match status" value="1"/>
</dbReference>
<comment type="caution">
    <text evidence="6">The sequence shown here is derived from an EMBL/GenBank/DDBJ whole genome shotgun (WGS) entry which is preliminary data.</text>
</comment>
<organism evidence="6 7">
    <name type="scientific">Angustibacter aerolatus</name>
    <dbReference type="NCBI Taxonomy" id="1162965"/>
    <lineage>
        <taxon>Bacteria</taxon>
        <taxon>Bacillati</taxon>
        <taxon>Actinomycetota</taxon>
        <taxon>Actinomycetes</taxon>
        <taxon>Kineosporiales</taxon>
        <taxon>Kineosporiaceae</taxon>
    </lineage>
</organism>
<feature type="region of interest" description="Disordered" evidence="4">
    <location>
        <begin position="1"/>
        <end position="23"/>
    </location>
</feature>
<sequence length="107" mass="11821">MCHNFAGAGGALTQGKYAPSLEGSSGKHIYEAMLTGPQSMPVFNDANISPEQKRDVIAYLKTVQREPSEGGAQARARSGDRGPVRLDRRHRRPHRLRRLARVEGRLT</sequence>
<dbReference type="EMBL" id="BSUZ01000001">
    <property type="protein sequence ID" value="GMA89081.1"/>
    <property type="molecule type" value="Genomic_DNA"/>
</dbReference>
<proteinExistence type="predicted"/>
<evidence type="ECO:0000256" key="4">
    <source>
        <dbReference type="SAM" id="MobiDB-lite"/>
    </source>
</evidence>
<name>A0ABQ6JLE9_9ACTN</name>
<evidence type="ECO:0000256" key="2">
    <source>
        <dbReference type="ARBA" id="ARBA00022723"/>
    </source>
</evidence>
<dbReference type="Gene3D" id="1.10.760.10">
    <property type="entry name" value="Cytochrome c-like domain"/>
    <property type="match status" value="1"/>
</dbReference>
<keyword evidence="7" id="KW-1185">Reference proteome</keyword>
<keyword evidence="1" id="KW-0349">Heme</keyword>
<evidence type="ECO:0000313" key="6">
    <source>
        <dbReference type="EMBL" id="GMA89081.1"/>
    </source>
</evidence>
<feature type="region of interest" description="Disordered" evidence="4">
    <location>
        <begin position="63"/>
        <end position="107"/>
    </location>
</feature>
<keyword evidence="3" id="KW-0408">Iron</keyword>
<gene>
    <name evidence="6" type="ORF">GCM10025868_43310</name>
</gene>
<evidence type="ECO:0000256" key="1">
    <source>
        <dbReference type="ARBA" id="ARBA00022617"/>
    </source>
</evidence>
<evidence type="ECO:0000256" key="3">
    <source>
        <dbReference type="ARBA" id="ARBA00023004"/>
    </source>
</evidence>
<dbReference type="InterPro" id="IPR009056">
    <property type="entry name" value="Cyt_c-like_dom"/>
</dbReference>
<protein>
    <recommendedName>
        <fullName evidence="5">Cytochrome c domain-containing protein</fullName>
    </recommendedName>
</protein>
<reference evidence="7" key="1">
    <citation type="journal article" date="2019" name="Int. J. Syst. Evol. Microbiol.">
        <title>The Global Catalogue of Microorganisms (GCM) 10K type strain sequencing project: providing services to taxonomists for standard genome sequencing and annotation.</title>
        <authorList>
            <consortium name="The Broad Institute Genomics Platform"/>
            <consortium name="The Broad Institute Genome Sequencing Center for Infectious Disease"/>
            <person name="Wu L."/>
            <person name="Ma J."/>
        </authorList>
    </citation>
    <scope>NUCLEOTIDE SEQUENCE [LARGE SCALE GENOMIC DNA]</scope>
    <source>
        <strain evidence="7">NBRC 108730</strain>
    </source>
</reference>
<feature type="compositionally biased region" description="Basic and acidic residues" evidence="4">
    <location>
        <begin position="77"/>
        <end position="86"/>
    </location>
</feature>
<dbReference type="SUPFAM" id="SSF46626">
    <property type="entry name" value="Cytochrome c"/>
    <property type="match status" value="1"/>
</dbReference>
<dbReference type="InterPro" id="IPR036909">
    <property type="entry name" value="Cyt_c-like_dom_sf"/>
</dbReference>
<dbReference type="Proteomes" id="UP001157017">
    <property type="component" value="Unassembled WGS sequence"/>
</dbReference>
<accession>A0ABQ6JLE9</accession>
<feature type="domain" description="Cytochrome c" evidence="5">
    <location>
        <begin position="1"/>
        <end position="60"/>
    </location>
</feature>
<evidence type="ECO:0000313" key="7">
    <source>
        <dbReference type="Proteomes" id="UP001157017"/>
    </source>
</evidence>